<dbReference type="Proteomes" id="UP000760819">
    <property type="component" value="Unassembled WGS sequence"/>
</dbReference>
<feature type="transmembrane region" description="Helical" evidence="1">
    <location>
        <begin position="20"/>
        <end position="40"/>
    </location>
</feature>
<evidence type="ECO:0000313" key="3">
    <source>
        <dbReference type="Proteomes" id="UP000760819"/>
    </source>
</evidence>
<organism evidence="2 3">
    <name type="scientific">Candidatus Dojkabacteria bacterium</name>
    <dbReference type="NCBI Taxonomy" id="2099670"/>
    <lineage>
        <taxon>Bacteria</taxon>
        <taxon>Candidatus Dojkabacteria</taxon>
    </lineage>
</organism>
<keyword evidence="1" id="KW-0812">Transmembrane</keyword>
<keyword evidence="1" id="KW-1133">Transmembrane helix</keyword>
<reference evidence="2" key="2">
    <citation type="journal article" date="2021" name="Microbiome">
        <title>Successional dynamics and alternative stable states in a saline activated sludge microbial community over 9 years.</title>
        <authorList>
            <person name="Wang Y."/>
            <person name="Ye J."/>
            <person name="Ju F."/>
            <person name="Liu L."/>
            <person name="Boyd J.A."/>
            <person name="Deng Y."/>
            <person name="Parks D.H."/>
            <person name="Jiang X."/>
            <person name="Yin X."/>
            <person name="Woodcroft B.J."/>
            <person name="Tyson G.W."/>
            <person name="Hugenholtz P."/>
            <person name="Polz M.F."/>
            <person name="Zhang T."/>
        </authorList>
    </citation>
    <scope>NUCLEOTIDE SEQUENCE</scope>
    <source>
        <strain evidence="2">HKST-UBA12</strain>
    </source>
</reference>
<gene>
    <name evidence="2" type="ORF">KC640_03575</name>
</gene>
<name>A0A955IDE2_9BACT</name>
<dbReference type="EMBL" id="JAGQLI010000201">
    <property type="protein sequence ID" value="MCA9379483.1"/>
    <property type="molecule type" value="Genomic_DNA"/>
</dbReference>
<evidence type="ECO:0000256" key="1">
    <source>
        <dbReference type="SAM" id="Phobius"/>
    </source>
</evidence>
<proteinExistence type="predicted"/>
<accession>A0A955IDE2</accession>
<reference evidence="2" key="1">
    <citation type="submission" date="2020-04" db="EMBL/GenBank/DDBJ databases">
        <authorList>
            <person name="Zhang T."/>
        </authorList>
    </citation>
    <scope>NUCLEOTIDE SEQUENCE</scope>
    <source>
        <strain evidence="2">HKST-UBA12</strain>
    </source>
</reference>
<keyword evidence="1" id="KW-0472">Membrane</keyword>
<protein>
    <submittedName>
        <fullName evidence="2">Uncharacterized protein</fullName>
    </submittedName>
</protein>
<sequence>MEEKYGFPRKIVEFIGSYAAFFGPLLTLVIVLVLMGGYSIDDDFEAAVRKALEDGGTEGLVGMRNELVQQVGMKLFGVREGNITEIVGLQGFDETYEAFQLKIGEGENVQVLDMDANTTLAGVRSFVKSLGEGYSLIEMPEAGSNYNVLVAMSETGIRPLAGFGFSDEGKLSQFNGVNSIHWGIDGNAIVQPDMP</sequence>
<comment type="caution">
    <text evidence="2">The sequence shown here is derived from an EMBL/GenBank/DDBJ whole genome shotgun (WGS) entry which is preliminary data.</text>
</comment>
<dbReference type="AlphaFoldDB" id="A0A955IDE2"/>
<evidence type="ECO:0000313" key="2">
    <source>
        <dbReference type="EMBL" id="MCA9379483.1"/>
    </source>
</evidence>